<reference evidence="3 4" key="1">
    <citation type="submission" date="2020-08" db="EMBL/GenBank/DDBJ databases">
        <title>The Agave Microbiome: Exploring the role of microbial communities in plant adaptations to desert environments.</title>
        <authorList>
            <person name="Partida-Martinez L.P."/>
        </authorList>
    </citation>
    <scope>NUCLEOTIDE SEQUENCE [LARGE SCALE GENOMIC DNA]</scope>
    <source>
        <strain evidence="3 4">AS3.12</strain>
    </source>
</reference>
<comment type="caution">
    <text evidence="3">The sequence shown here is derived from an EMBL/GenBank/DDBJ whole genome shotgun (WGS) entry which is preliminary data.</text>
</comment>
<dbReference type="AlphaFoldDB" id="A0A7X0JJ17"/>
<evidence type="ECO:0000256" key="1">
    <source>
        <dbReference type="SAM" id="Phobius"/>
    </source>
</evidence>
<feature type="domain" description="TadE-like" evidence="2">
    <location>
        <begin position="27"/>
        <end position="67"/>
    </location>
</feature>
<evidence type="ECO:0000259" key="2">
    <source>
        <dbReference type="Pfam" id="PF07811"/>
    </source>
</evidence>
<name>A0A7X0JJ17_9HYPH</name>
<dbReference type="EMBL" id="JACHBU010000002">
    <property type="protein sequence ID" value="MBB6508059.1"/>
    <property type="molecule type" value="Genomic_DNA"/>
</dbReference>
<organism evidence="3 4">
    <name type="scientific">Rhizobium soli</name>
    <dbReference type="NCBI Taxonomy" id="424798"/>
    <lineage>
        <taxon>Bacteria</taxon>
        <taxon>Pseudomonadati</taxon>
        <taxon>Pseudomonadota</taxon>
        <taxon>Alphaproteobacteria</taxon>
        <taxon>Hyphomicrobiales</taxon>
        <taxon>Rhizobiaceae</taxon>
        <taxon>Rhizobium/Agrobacterium group</taxon>
        <taxon>Rhizobium</taxon>
    </lineage>
</organism>
<keyword evidence="1" id="KW-0812">Transmembrane</keyword>
<dbReference type="InterPro" id="IPR012495">
    <property type="entry name" value="TadE-like_dom"/>
</dbReference>
<gene>
    <name evidence="3" type="ORF">F4695_001391</name>
</gene>
<accession>A0A7X0JJ17</accession>
<dbReference type="Proteomes" id="UP000585437">
    <property type="component" value="Unassembled WGS sequence"/>
</dbReference>
<keyword evidence="1" id="KW-1133">Transmembrane helix</keyword>
<keyword evidence="1" id="KW-0472">Membrane</keyword>
<protein>
    <submittedName>
        <fullName evidence="3">Flp pilus assembly protein TadG</fullName>
    </submittedName>
</protein>
<feature type="transmembrane region" description="Helical" evidence="1">
    <location>
        <begin position="33"/>
        <end position="56"/>
    </location>
</feature>
<evidence type="ECO:0000313" key="4">
    <source>
        <dbReference type="Proteomes" id="UP000585437"/>
    </source>
</evidence>
<dbReference type="RefSeq" id="WP_062454127.1">
    <property type="nucleotide sequence ID" value="NZ_JACHBU010000002.1"/>
</dbReference>
<dbReference type="Pfam" id="PF07811">
    <property type="entry name" value="TadE"/>
    <property type="match status" value="1"/>
</dbReference>
<keyword evidence="4" id="KW-1185">Reference proteome</keyword>
<evidence type="ECO:0000313" key="3">
    <source>
        <dbReference type="EMBL" id="MBB6508059.1"/>
    </source>
</evidence>
<sequence length="196" mass="21295">MATPTTRRAAQTGWLCRFRALIVDTKGAGAVEFALIVPLLIFLYITAFELTIALSVSKRTASSASTIADITTQQASVTPTWLATMKDVTGSIFAPYAPQNLSLKITGVQLDANSNPTVAWSWDQSNGKPYAVGSTVNVPSDMRTASTFLVRTELSVTHKLLMIMPGLLPPQLQTITLSRQYYYRQRVGTSIDCNGC</sequence>
<proteinExistence type="predicted"/>